<dbReference type="SMART" id="SM00922">
    <property type="entry name" value="MR_MLE"/>
    <property type="match status" value="1"/>
</dbReference>
<dbReference type="GO" id="GO:0043748">
    <property type="term" value="F:O-succinylbenzoate synthase activity"/>
    <property type="evidence" value="ECO:0007669"/>
    <property type="project" value="UniProtKB-EC"/>
</dbReference>
<dbReference type="InterPro" id="IPR010197">
    <property type="entry name" value="OSBS/NAAAR"/>
</dbReference>
<comment type="cofactor">
    <cofactor evidence="1">
        <name>a divalent metal cation</name>
        <dbReference type="ChEBI" id="CHEBI:60240"/>
    </cofactor>
</comment>
<dbReference type="UniPathway" id="UPA00079"/>
<keyword evidence="8" id="KW-1185">Reference proteome</keyword>
<dbReference type="SUPFAM" id="SSF51604">
    <property type="entry name" value="Enolase C-terminal domain-like"/>
    <property type="match status" value="1"/>
</dbReference>
<dbReference type="KEGG" id="aagg:ETAA8_07810"/>
<dbReference type="Gene3D" id="3.30.390.10">
    <property type="entry name" value="Enolase-like, N-terminal domain"/>
    <property type="match status" value="1"/>
</dbReference>
<organism evidence="7 8">
    <name type="scientific">Anatilimnocola aggregata</name>
    <dbReference type="NCBI Taxonomy" id="2528021"/>
    <lineage>
        <taxon>Bacteria</taxon>
        <taxon>Pseudomonadati</taxon>
        <taxon>Planctomycetota</taxon>
        <taxon>Planctomycetia</taxon>
        <taxon>Pirellulales</taxon>
        <taxon>Pirellulaceae</taxon>
        <taxon>Anatilimnocola</taxon>
    </lineage>
</organism>
<evidence type="ECO:0000259" key="6">
    <source>
        <dbReference type="SMART" id="SM00922"/>
    </source>
</evidence>
<dbReference type="EC" id="4.2.1.113" evidence="3 4"/>
<dbReference type="InterPro" id="IPR036849">
    <property type="entry name" value="Enolase-like_C_sf"/>
</dbReference>
<evidence type="ECO:0000256" key="2">
    <source>
        <dbReference type="ARBA" id="ARBA00022723"/>
    </source>
</evidence>
<evidence type="ECO:0000256" key="5">
    <source>
        <dbReference type="SAM" id="MobiDB-lite"/>
    </source>
</evidence>
<keyword evidence="2" id="KW-0479">Metal-binding</keyword>
<dbReference type="AlphaFoldDB" id="A0A517Y646"/>
<dbReference type="Pfam" id="PF13378">
    <property type="entry name" value="MR_MLE_C"/>
    <property type="match status" value="1"/>
</dbReference>
<dbReference type="Pfam" id="PF02746">
    <property type="entry name" value="MR_MLE_N"/>
    <property type="match status" value="1"/>
</dbReference>
<evidence type="ECO:0000256" key="3">
    <source>
        <dbReference type="ARBA" id="ARBA00029491"/>
    </source>
</evidence>
<dbReference type="PANTHER" id="PTHR48073">
    <property type="entry name" value="O-SUCCINYLBENZOATE SYNTHASE-RELATED"/>
    <property type="match status" value="1"/>
</dbReference>
<dbReference type="Gene3D" id="3.20.20.120">
    <property type="entry name" value="Enolase-like C-terminal domain"/>
    <property type="match status" value="1"/>
</dbReference>
<feature type="region of interest" description="Disordered" evidence="5">
    <location>
        <begin position="343"/>
        <end position="374"/>
    </location>
</feature>
<dbReference type="GO" id="GO:0009234">
    <property type="term" value="P:menaquinone biosynthetic process"/>
    <property type="evidence" value="ECO:0007669"/>
    <property type="project" value="UniProtKB-UniRule"/>
</dbReference>
<dbReference type="RefSeq" id="WP_145085121.1">
    <property type="nucleotide sequence ID" value="NZ_CP036274.1"/>
</dbReference>
<dbReference type="InterPro" id="IPR013342">
    <property type="entry name" value="Mandelate_racemase_C"/>
</dbReference>
<dbReference type="InterPro" id="IPR013341">
    <property type="entry name" value="Mandelate_racemase_N_dom"/>
</dbReference>
<dbReference type="SFLD" id="SFLDS00001">
    <property type="entry name" value="Enolase"/>
    <property type="match status" value="1"/>
</dbReference>
<dbReference type="NCBIfam" id="TIGR01928">
    <property type="entry name" value="menC_lowGC_arch"/>
    <property type="match status" value="1"/>
</dbReference>
<protein>
    <recommendedName>
        <fullName evidence="3 4">o-succinylbenzoate synthase</fullName>
        <ecNumber evidence="3 4">4.2.1.113</ecNumber>
    </recommendedName>
</protein>
<sequence>MKIDRIDLFHVAMPLISPWRTAYGEDASIHAVLCRMTSGSLVGWGESSPLAAPCYSPEWGGGIFAVCRDWLAPALLGQDVTSGEDLQRRIGHFKGNPFAKAVLDTAWWSLASRVQNKPVHELLGAYAGCTPRDEVAVGADFGVLDTVDELLPCIDAAVKDRFPRIKLKFRPGWDLPMLRAVRERHPTHPIHIDCNSGYRLSDLPLFQQVDELNLAMIEQPLQHDDLVDHAQLQRSIRTPVCLDESLITLRQAQQAIALGSCRYANIKPGRVGGLTNAVQLHNEFQRAGIPCWVGGMLESAAGAALCVSLAMLPNFTYPADIFPSSRFYHQDLSDPPLELIRTREGLPGVRAPRELPEPNSDRLSRVTVQRASLT</sequence>
<dbReference type="InterPro" id="IPR029065">
    <property type="entry name" value="Enolase_C-like"/>
</dbReference>
<dbReference type="SFLD" id="SFLDG00180">
    <property type="entry name" value="muconate_cycloisomerase"/>
    <property type="match status" value="1"/>
</dbReference>
<gene>
    <name evidence="7" type="primary">menC</name>
    <name evidence="7" type="ORF">ETAA8_07810</name>
</gene>
<keyword evidence="7" id="KW-0456">Lyase</keyword>
<evidence type="ECO:0000313" key="7">
    <source>
        <dbReference type="EMBL" id="QDU25711.1"/>
    </source>
</evidence>
<dbReference type="EMBL" id="CP036274">
    <property type="protein sequence ID" value="QDU25711.1"/>
    <property type="molecule type" value="Genomic_DNA"/>
</dbReference>
<accession>A0A517Y646</accession>
<feature type="compositionally biased region" description="Basic and acidic residues" evidence="5">
    <location>
        <begin position="351"/>
        <end position="364"/>
    </location>
</feature>
<dbReference type="SFLD" id="SFLDF00009">
    <property type="entry name" value="o-succinylbenzoate_synthase"/>
    <property type="match status" value="1"/>
</dbReference>
<evidence type="ECO:0000256" key="1">
    <source>
        <dbReference type="ARBA" id="ARBA00001968"/>
    </source>
</evidence>
<name>A0A517Y646_9BACT</name>
<evidence type="ECO:0000313" key="8">
    <source>
        <dbReference type="Proteomes" id="UP000315017"/>
    </source>
</evidence>
<dbReference type="Proteomes" id="UP000315017">
    <property type="component" value="Chromosome"/>
</dbReference>
<reference evidence="7 8" key="1">
    <citation type="submission" date="2019-02" db="EMBL/GenBank/DDBJ databases">
        <title>Deep-cultivation of Planctomycetes and their phenomic and genomic characterization uncovers novel biology.</title>
        <authorList>
            <person name="Wiegand S."/>
            <person name="Jogler M."/>
            <person name="Boedeker C."/>
            <person name="Pinto D."/>
            <person name="Vollmers J."/>
            <person name="Rivas-Marin E."/>
            <person name="Kohn T."/>
            <person name="Peeters S.H."/>
            <person name="Heuer A."/>
            <person name="Rast P."/>
            <person name="Oberbeckmann S."/>
            <person name="Bunk B."/>
            <person name="Jeske O."/>
            <person name="Meyerdierks A."/>
            <person name="Storesund J.E."/>
            <person name="Kallscheuer N."/>
            <person name="Luecker S."/>
            <person name="Lage O.M."/>
            <person name="Pohl T."/>
            <person name="Merkel B.J."/>
            <person name="Hornburger P."/>
            <person name="Mueller R.-W."/>
            <person name="Bruemmer F."/>
            <person name="Labrenz M."/>
            <person name="Spormann A.M."/>
            <person name="Op den Camp H."/>
            <person name="Overmann J."/>
            <person name="Amann R."/>
            <person name="Jetten M.S.M."/>
            <person name="Mascher T."/>
            <person name="Medema M.H."/>
            <person name="Devos D.P."/>
            <person name="Kaster A.-K."/>
            <person name="Ovreas L."/>
            <person name="Rohde M."/>
            <person name="Galperin M.Y."/>
            <person name="Jogler C."/>
        </authorList>
    </citation>
    <scope>NUCLEOTIDE SEQUENCE [LARGE SCALE GENOMIC DNA]</scope>
    <source>
        <strain evidence="7 8">ETA_A8</strain>
    </source>
</reference>
<dbReference type="GO" id="GO:0016854">
    <property type="term" value="F:racemase and epimerase activity"/>
    <property type="evidence" value="ECO:0007669"/>
    <property type="project" value="UniProtKB-ARBA"/>
</dbReference>
<feature type="domain" description="Mandelate racemase/muconate lactonizing enzyme C-terminal" evidence="6">
    <location>
        <begin position="147"/>
        <end position="239"/>
    </location>
</feature>
<dbReference type="UniPathway" id="UPA01057">
    <property type="reaction ID" value="UER00165"/>
</dbReference>
<proteinExistence type="predicted"/>
<dbReference type="InterPro" id="IPR029017">
    <property type="entry name" value="Enolase-like_N"/>
</dbReference>
<dbReference type="SUPFAM" id="SSF54826">
    <property type="entry name" value="Enolase N-terminal domain-like"/>
    <property type="match status" value="1"/>
</dbReference>
<dbReference type="GO" id="GO:0046872">
    <property type="term" value="F:metal ion binding"/>
    <property type="evidence" value="ECO:0007669"/>
    <property type="project" value="UniProtKB-KW"/>
</dbReference>
<evidence type="ECO:0000256" key="4">
    <source>
        <dbReference type="NCBIfam" id="TIGR01928"/>
    </source>
</evidence>
<dbReference type="OrthoDB" id="9785902at2"/>